<feature type="domain" description="Response regulatory" evidence="4">
    <location>
        <begin position="4"/>
        <end position="120"/>
    </location>
</feature>
<dbReference type="CDD" id="cd06170">
    <property type="entry name" value="LuxR_C_like"/>
    <property type="match status" value="1"/>
</dbReference>
<feature type="modified residue" description="4-aspartylphosphate" evidence="2">
    <location>
        <position position="55"/>
    </location>
</feature>
<dbReference type="GO" id="GO:0006355">
    <property type="term" value="P:regulation of DNA-templated transcription"/>
    <property type="evidence" value="ECO:0007669"/>
    <property type="project" value="InterPro"/>
</dbReference>
<proteinExistence type="predicted"/>
<evidence type="ECO:0000259" key="3">
    <source>
        <dbReference type="PROSITE" id="PS50043"/>
    </source>
</evidence>
<dbReference type="AlphaFoldDB" id="A0A8J3Z7H9"/>
<evidence type="ECO:0000313" key="5">
    <source>
        <dbReference type="EMBL" id="GIJ56745.1"/>
    </source>
</evidence>
<dbReference type="PRINTS" id="PR00038">
    <property type="entry name" value="HTHLUXR"/>
</dbReference>
<dbReference type="GO" id="GO:0003677">
    <property type="term" value="F:DNA binding"/>
    <property type="evidence" value="ECO:0007669"/>
    <property type="project" value="UniProtKB-KW"/>
</dbReference>
<evidence type="ECO:0000256" key="2">
    <source>
        <dbReference type="PROSITE-ProRule" id="PRU00169"/>
    </source>
</evidence>
<keyword evidence="6" id="KW-1185">Reference proteome</keyword>
<dbReference type="InterPro" id="IPR011006">
    <property type="entry name" value="CheY-like_superfamily"/>
</dbReference>
<dbReference type="InterPro" id="IPR000792">
    <property type="entry name" value="Tscrpt_reg_LuxR_C"/>
</dbReference>
<organism evidence="5 6">
    <name type="scientific">Virgisporangium aurantiacum</name>
    <dbReference type="NCBI Taxonomy" id="175570"/>
    <lineage>
        <taxon>Bacteria</taxon>
        <taxon>Bacillati</taxon>
        <taxon>Actinomycetota</taxon>
        <taxon>Actinomycetes</taxon>
        <taxon>Micromonosporales</taxon>
        <taxon>Micromonosporaceae</taxon>
        <taxon>Virgisporangium</taxon>
    </lineage>
</organism>
<evidence type="ECO:0000256" key="1">
    <source>
        <dbReference type="ARBA" id="ARBA00023125"/>
    </source>
</evidence>
<dbReference type="Proteomes" id="UP000612585">
    <property type="component" value="Unassembled WGS sequence"/>
</dbReference>
<accession>A0A8J3Z7H9</accession>
<dbReference type="PANTHER" id="PTHR43214:SF42">
    <property type="entry name" value="TRANSCRIPTIONAL REGULATORY PROTEIN DESR"/>
    <property type="match status" value="1"/>
</dbReference>
<dbReference type="InterPro" id="IPR016032">
    <property type="entry name" value="Sig_transdc_resp-reg_C-effctor"/>
</dbReference>
<dbReference type="SMART" id="SM00421">
    <property type="entry name" value="HTH_LUXR"/>
    <property type="match status" value="1"/>
</dbReference>
<evidence type="ECO:0000259" key="4">
    <source>
        <dbReference type="PROSITE" id="PS50110"/>
    </source>
</evidence>
<reference evidence="5" key="1">
    <citation type="submission" date="2021-01" db="EMBL/GenBank/DDBJ databases">
        <title>Whole genome shotgun sequence of Virgisporangium aurantiacum NBRC 16421.</title>
        <authorList>
            <person name="Komaki H."/>
            <person name="Tamura T."/>
        </authorList>
    </citation>
    <scope>NUCLEOTIDE SEQUENCE</scope>
    <source>
        <strain evidence="5">NBRC 16421</strain>
    </source>
</reference>
<sequence>MTVRVLVAEDMQILRDTLVAVLGLEDDLEVVAEVGDGDGVVDAALATDPDVAVVDIDLPGMDGLAVAAVLRERLPACRVLILTALALPGNLRRALAVQAAGFLGKDAPARDLVDAVRRVASGERVIDPRLALATLEVPQNPLSPREAEILRHFSDGRDAREIAAALYLSHGTVRNYLASAVTKLGARNRVDAIRLAREAGWL</sequence>
<dbReference type="SMART" id="SM00448">
    <property type="entry name" value="REC"/>
    <property type="match status" value="1"/>
</dbReference>
<name>A0A8J3Z7H9_9ACTN</name>
<evidence type="ECO:0000313" key="6">
    <source>
        <dbReference type="Proteomes" id="UP000612585"/>
    </source>
</evidence>
<dbReference type="GO" id="GO:0000160">
    <property type="term" value="P:phosphorelay signal transduction system"/>
    <property type="evidence" value="ECO:0007669"/>
    <property type="project" value="InterPro"/>
</dbReference>
<comment type="caution">
    <text evidence="5">The sequence shown here is derived from an EMBL/GenBank/DDBJ whole genome shotgun (WGS) entry which is preliminary data.</text>
</comment>
<dbReference type="SUPFAM" id="SSF52172">
    <property type="entry name" value="CheY-like"/>
    <property type="match status" value="1"/>
</dbReference>
<dbReference type="PROSITE" id="PS50110">
    <property type="entry name" value="RESPONSE_REGULATORY"/>
    <property type="match status" value="1"/>
</dbReference>
<dbReference type="RefSeq" id="WP_203995589.1">
    <property type="nucleotide sequence ID" value="NZ_BOPG01000026.1"/>
</dbReference>
<dbReference type="PANTHER" id="PTHR43214">
    <property type="entry name" value="TWO-COMPONENT RESPONSE REGULATOR"/>
    <property type="match status" value="1"/>
</dbReference>
<dbReference type="Gene3D" id="3.40.50.2300">
    <property type="match status" value="1"/>
</dbReference>
<keyword evidence="1 5" id="KW-0238">DNA-binding</keyword>
<dbReference type="Pfam" id="PF00196">
    <property type="entry name" value="GerE"/>
    <property type="match status" value="1"/>
</dbReference>
<dbReference type="SUPFAM" id="SSF46894">
    <property type="entry name" value="C-terminal effector domain of the bipartite response regulators"/>
    <property type="match status" value="1"/>
</dbReference>
<dbReference type="PROSITE" id="PS50043">
    <property type="entry name" value="HTH_LUXR_2"/>
    <property type="match status" value="1"/>
</dbReference>
<dbReference type="InterPro" id="IPR001789">
    <property type="entry name" value="Sig_transdc_resp-reg_receiver"/>
</dbReference>
<dbReference type="PROSITE" id="PS00622">
    <property type="entry name" value="HTH_LUXR_1"/>
    <property type="match status" value="1"/>
</dbReference>
<dbReference type="InterPro" id="IPR039420">
    <property type="entry name" value="WalR-like"/>
</dbReference>
<keyword evidence="2" id="KW-0597">Phosphoprotein</keyword>
<feature type="domain" description="HTH luxR-type" evidence="3">
    <location>
        <begin position="135"/>
        <end position="200"/>
    </location>
</feature>
<protein>
    <submittedName>
        <fullName evidence="5">DNA-binding response regulator</fullName>
    </submittedName>
</protein>
<dbReference type="EMBL" id="BOPG01000026">
    <property type="protein sequence ID" value="GIJ56745.1"/>
    <property type="molecule type" value="Genomic_DNA"/>
</dbReference>
<gene>
    <name evidence="5" type="primary">desR_3</name>
    <name evidence="5" type="ORF">Vau01_042610</name>
</gene>
<dbReference type="Pfam" id="PF00072">
    <property type="entry name" value="Response_reg"/>
    <property type="match status" value="1"/>
</dbReference>